<reference evidence="1 2" key="1">
    <citation type="submission" date="2024-02" db="EMBL/GenBank/DDBJ databases">
        <title>Expansion and revision of Xanthobacter and proposal of Roseixanthobacter gen. nov.</title>
        <authorList>
            <person name="Soltysiak M.P.M."/>
            <person name="Jalihal A."/>
            <person name="Ory A."/>
            <person name="Chrisophersen C."/>
            <person name="Lee A.D."/>
            <person name="Boulton J."/>
            <person name="Springer M."/>
        </authorList>
    </citation>
    <scope>NUCLEOTIDE SEQUENCE [LARGE SCALE GENOMIC DNA]</scope>
    <source>
        <strain evidence="1 2">23A</strain>
    </source>
</reference>
<protein>
    <recommendedName>
        <fullName evidence="3">DUF155 domain-containing protein</fullName>
    </recommendedName>
</protein>
<organism evidence="1 2">
    <name type="scientific">Xanthobacter oligotrophicus</name>
    <dbReference type="NCBI Taxonomy" id="2607286"/>
    <lineage>
        <taxon>Bacteria</taxon>
        <taxon>Pseudomonadati</taxon>
        <taxon>Pseudomonadota</taxon>
        <taxon>Alphaproteobacteria</taxon>
        <taxon>Hyphomicrobiales</taxon>
        <taxon>Xanthobacteraceae</taxon>
        <taxon>Xanthobacter</taxon>
    </lineage>
</organism>
<evidence type="ECO:0008006" key="3">
    <source>
        <dbReference type="Google" id="ProtNLM"/>
    </source>
</evidence>
<name>A0ABW6ZVD7_9HYPH</name>
<proteinExistence type="predicted"/>
<evidence type="ECO:0000313" key="1">
    <source>
        <dbReference type="EMBL" id="MFG1372701.1"/>
    </source>
</evidence>
<accession>A0ABW6ZVD7</accession>
<comment type="caution">
    <text evidence="1">The sequence shown here is derived from an EMBL/GenBank/DDBJ whole genome shotgun (WGS) entry which is preliminary data.</text>
</comment>
<sequence length="290" mass="32666">MQRTLPNPTVEIEARAWRLRFLDARPGLETALGEADVFTVEEPRKVFVAAEPVDATAPSSRLDDSHGRSLALLWMPPLAFDGSDSAWLEGLPLEGPKDGGRVVRAGLRTARVVWTNARAIIYAGPEQFEDARDALIRFTILERNICEIERHMPEVWASINRNVKLTHTISPRDLRRNGVKVGRMTELVTEMNSQALHNDSALEQLNPALSPGSKRLFAELALQADLYDRLEALGEPLDFAFEYHEVLNTRIIEASQWSKSNQIVLWILAILVVELALNIYPFVEPFIPRN</sequence>
<keyword evidence="2" id="KW-1185">Reference proteome</keyword>
<dbReference type="Proteomes" id="UP001604002">
    <property type="component" value="Unassembled WGS sequence"/>
</dbReference>
<evidence type="ECO:0000313" key="2">
    <source>
        <dbReference type="Proteomes" id="UP001604002"/>
    </source>
</evidence>
<dbReference type="RefSeq" id="WP_393992555.1">
    <property type="nucleotide sequence ID" value="NZ_JBAFVH010000005.1"/>
</dbReference>
<gene>
    <name evidence="1" type="ORF">V5F32_11040</name>
</gene>
<dbReference type="EMBL" id="JBAFVH010000005">
    <property type="protein sequence ID" value="MFG1372701.1"/>
    <property type="molecule type" value="Genomic_DNA"/>
</dbReference>